<evidence type="ECO:0000313" key="1">
    <source>
        <dbReference type="EMBL" id="CAE7520941.1"/>
    </source>
</evidence>
<dbReference type="AlphaFoldDB" id="A0A812TH61"/>
<evidence type="ECO:0000313" key="2">
    <source>
        <dbReference type="Proteomes" id="UP000604046"/>
    </source>
</evidence>
<reference evidence="1" key="1">
    <citation type="submission" date="2021-02" db="EMBL/GenBank/DDBJ databases">
        <authorList>
            <person name="Dougan E. K."/>
            <person name="Rhodes N."/>
            <person name="Thang M."/>
            <person name="Chan C."/>
        </authorList>
    </citation>
    <scope>NUCLEOTIDE SEQUENCE</scope>
</reference>
<dbReference type="EMBL" id="CAJNDS010002546">
    <property type="protein sequence ID" value="CAE7520941.1"/>
    <property type="molecule type" value="Genomic_DNA"/>
</dbReference>
<protein>
    <submittedName>
        <fullName evidence="1">Uncharacterized protein</fullName>
    </submittedName>
</protein>
<sequence>MQATGDYLVVHEKAMVGRYDKLAGARAKLLEYTGDGNNRMVVPVSNGAVKSGPDTFNKNKYLNWWWAGHDALNSMVDVAKTYLVELNTRGDYLVVHKTDVVGRYSNLADARAKLLEYTGYGNSRMVVPVIAGAVQDRPDDFNKDHKLNWWWSGWNDIDSMVDVARAYIKPGSLASIFGFAQGEYIVIHKTDVMGLFDNLGDAKFRLLEYDGWGISRMIVPVTELLFHSKFERSFVVVGNKEFSLQFSQVFDGAFRSSIASGDFNKENHLNWWWSGHADRDRMVDLAKAYVVEAKKEGSLAPFCCFCVFSGRLQRQKCPEAVPLWFSRAAESSEWVGAASMNSVNMCYLWLLPRGASNELAGDPLLDNKGGEDAFPNMPKCTGDCDTSSDCAVGLRCFQRNGVEAVPGCRGEGISGWDYCYDPESLDSTRGVDGSPNMPRCAGECDKDSDCEGSLKCFQRNGFTTVPGCSGSGKKDWDYCYDPYGLDSSRGADGSSSMPKCAGDCDKDSDCAGNLKCWQRDGFSAVPGCNGVGTKDWDYCYDPVDALPPPLDSSPGVHGFPNMPRCAGDCDKDSDCEGSLKCFQRNALEAVPGCSGSGKSKWDYCYDPTMHHGSHLPCH</sequence>
<accession>A0A812TH61</accession>
<keyword evidence="2" id="KW-1185">Reference proteome</keyword>
<name>A0A812TH61_9DINO</name>
<gene>
    <name evidence="1" type="ORF">SNAT2548_LOCUS29157</name>
</gene>
<dbReference type="Proteomes" id="UP000604046">
    <property type="component" value="Unassembled WGS sequence"/>
</dbReference>
<organism evidence="1 2">
    <name type="scientific">Symbiodinium natans</name>
    <dbReference type="NCBI Taxonomy" id="878477"/>
    <lineage>
        <taxon>Eukaryota</taxon>
        <taxon>Sar</taxon>
        <taxon>Alveolata</taxon>
        <taxon>Dinophyceae</taxon>
        <taxon>Suessiales</taxon>
        <taxon>Symbiodiniaceae</taxon>
        <taxon>Symbiodinium</taxon>
    </lineage>
</organism>
<proteinExistence type="predicted"/>
<comment type="caution">
    <text evidence="1">The sequence shown here is derived from an EMBL/GenBank/DDBJ whole genome shotgun (WGS) entry which is preliminary data.</text>
</comment>
<dbReference type="OrthoDB" id="46933at2759"/>